<dbReference type="PANTHER" id="PTHR30006">
    <property type="entry name" value="THIAMINE-BINDING PERIPLASMIC PROTEIN-RELATED"/>
    <property type="match status" value="1"/>
</dbReference>
<dbReference type="RefSeq" id="WP_083963951.1">
    <property type="nucleotide sequence ID" value="NZ_LXEO01000066.1"/>
</dbReference>
<dbReference type="SUPFAM" id="SSF53850">
    <property type="entry name" value="Periplasmic binding protein-like II"/>
    <property type="match status" value="1"/>
</dbReference>
<accession>A0A1B7HH08</accession>
<proteinExistence type="predicted"/>
<dbReference type="EMBL" id="LXEO01000066">
    <property type="protein sequence ID" value="OAT14911.1"/>
    <property type="molecule type" value="Genomic_DNA"/>
</dbReference>
<feature type="signal peptide" evidence="2">
    <location>
        <begin position="1"/>
        <end position="33"/>
    </location>
</feature>
<dbReference type="GO" id="GO:0030288">
    <property type="term" value="C:outer membrane-bounded periplasmic space"/>
    <property type="evidence" value="ECO:0007669"/>
    <property type="project" value="TreeGrafter"/>
</dbReference>
<evidence type="ECO:0000256" key="1">
    <source>
        <dbReference type="ARBA" id="ARBA00022729"/>
    </source>
</evidence>
<dbReference type="Proteomes" id="UP000078286">
    <property type="component" value="Unassembled WGS sequence"/>
</dbReference>
<reference evidence="3 4" key="1">
    <citation type="submission" date="2016-04" db="EMBL/GenBank/DDBJ databases">
        <title>ATOL: Assembling a taxonomically balanced genome-scale reconstruction of the evolutionary history of the Enterobacteriaceae.</title>
        <authorList>
            <person name="Plunkett G.III."/>
            <person name="Neeno-Eckwall E.C."/>
            <person name="Glasner J.D."/>
            <person name="Perna N.T."/>
        </authorList>
    </citation>
    <scope>NUCLEOTIDE SEQUENCE [LARGE SCALE GENOMIC DNA]</scope>
    <source>
        <strain evidence="3 4">ATCC 51607</strain>
    </source>
</reference>
<organism evidence="3 4">
    <name type="scientific">Buttiauxella noackiae ATCC 51607</name>
    <dbReference type="NCBI Taxonomy" id="1354255"/>
    <lineage>
        <taxon>Bacteria</taxon>
        <taxon>Pseudomonadati</taxon>
        <taxon>Pseudomonadota</taxon>
        <taxon>Gammaproteobacteria</taxon>
        <taxon>Enterobacterales</taxon>
        <taxon>Enterobacteriaceae</taxon>
        <taxon>Buttiauxella</taxon>
    </lineage>
</organism>
<name>A0A1B7HH08_9ENTR</name>
<dbReference type="Gene3D" id="3.40.190.10">
    <property type="entry name" value="Periplasmic binding protein-like II"/>
    <property type="match status" value="2"/>
</dbReference>
<dbReference type="Pfam" id="PF13531">
    <property type="entry name" value="SBP_bac_11"/>
    <property type="match status" value="1"/>
</dbReference>
<sequence>MNQFIRHLRPFTVRRLFLCLLLPALFFTSPGTATSKSLTVLTSFSEAPVKALVDDFVKQNPDVNVEIIYRRTLPALRVLDHNRGMPVDVMMSSSPTFFNTLDKAGQLAPLPNLAMTPEWLQPHTLGLSKQVATIGYSGVGIMFNRRYLEKYNLPEPQHWQDLASPVWMGHVMMSAPSQSGTTHMMLENILQTFGWQKGWALIMQIGGNISSITARSFGVSEGITRGLAAAGLVVDSYAYNSQSRFSYIGFNYIPDSIILPTYFAISRATKNRTTAESFIHYLLSPAGQKIISTKEMRKMALTEPALAQQHDFVTDQQLLFSREHVVNALFDQAITQQLPKLRMAWATIYQAEEIAKKNPANWRIDLITKAREKASQIPLDEAAAAKTNLLNNFSNIHDRQHLNPDAEKTMYQWRKQVEENLNQAITFANQAMKSQ</sequence>
<dbReference type="PATRIC" id="fig|1354255.3.peg.4203"/>
<evidence type="ECO:0000313" key="4">
    <source>
        <dbReference type="Proteomes" id="UP000078286"/>
    </source>
</evidence>
<evidence type="ECO:0000256" key="2">
    <source>
        <dbReference type="SAM" id="SignalP"/>
    </source>
</evidence>
<evidence type="ECO:0000313" key="3">
    <source>
        <dbReference type="EMBL" id="OAT14911.1"/>
    </source>
</evidence>
<keyword evidence="4" id="KW-1185">Reference proteome</keyword>
<feature type="chain" id="PRO_5008593062" evidence="2">
    <location>
        <begin position="34"/>
        <end position="435"/>
    </location>
</feature>
<gene>
    <name evidence="3" type="ORF">M979_4086</name>
</gene>
<comment type="caution">
    <text evidence="3">The sequence shown here is derived from an EMBL/GenBank/DDBJ whole genome shotgun (WGS) entry which is preliminary data.</text>
</comment>
<dbReference type="AlphaFoldDB" id="A0A1B7HH08"/>
<protein>
    <submittedName>
        <fullName evidence="3">Phosphoglycerate transport regulatory protein</fullName>
    </submittedName>
</protein>
<dbReference type="PANTHER" id="PTHR30006:SF25">
    <property type="entry name" value="PHOSPHOGLYCERATE TRANSPORT REGULATORY PROTEIN PGTC"/>
    <property type="match status" value="1"/>
</dbReference>
<keyword evidence="1 2" id="KW-0732">Signal</keyword>